<feature type="region of interest" description="Disordered" evidence="1">
    <location>
        <begin position="107"/>
        <end position="129"/>
    </location>
</feature>
<protein>
    <recommendedName>
        <fullName evidence="5">PepSY domain-containing protein</fullName>
    </recommendedName>
</protein>
<keyword evidence="2" id="KW-0732">Signal</keyword>
<dbReference type="AlphaFoldDB" id="A0A560C143"/>
<dbReference type="RefSeq" id="WP_145689042.1">
    <property type="nucleotide sequence ID" value="NZ_VITH01000012.1"/>
</dbReference>
<dbReference type="Proteomes" id="UP000318529">
    <property type="component" value="Unassembled WGS sequence"/>
</dbReference>
<accession>A0A560C143</accession>
<organism evidence="3 4">
    <name type="scientific">Azospirillum brasilense</name>
    <dbReference type="NCBI Taxonomy" id="192"/>
    <lineage>
        <taxon>Bacteria</taxon>
        <taxon>Pseudomonadati</taxon>
        <taxon>Pseudomonadota</taxon>
        <taxon>Alphaproteobacteria</taxon>
        <taxon>Rhodospirillales</taxon>
        <taxon>Azospirillaceae</taxon>
        <taxon>Azospirillum</taxon>
    </lineage>
</organism>
<reference evidence="3 4" key="1">
    <citation type="submission" date="2019-06" db="EMBL/GenBank/DDBJ databases">
        <title>Genomic Encyclopedia of Type Strains, Phase IV (KMG-V): Genome sequencing to study the core and pangenomes of soil and plant-associated prokaryotes.</title>
        <authorList>
            <person name="Whitman W."/>
        </authorList>
    </citation>
    <scope>NUCLEOTIDE SEQUENCE [LARGE SCALE GENOMIC DNA]</scope>
    <source>
        <strain evidence="3 4">BR 11650</strain>
    </source>
</reference>
<evidence type="ECO:0000256" key="1">
    <source>
        <dbReference type="SAM" id="MobiDB-lite"/>
    </source>
</evidence>
<evidence type="ECO:0000256" key="2">
    <source>
        <dbReference type="SAM" id="SignalP"/>
    </source>
</evidence>
<gene>
    <name evidence="3" type="ORF">FBZ83_11253</name>
</gene>
<evidence type="ECO:0000313" key="3">
    <source>
        <dbReference type="EMBL" id="TWA78554.1"/>
    </source>
</evidence>
<evidence type="ECO:0008006" key="5">
    <source>
        <dbReference type="Google" id="ProtNLM"/>
    </source>
</evidence>
<feature type="signal peptide" evidence="2">
    <location>
        <begin position="1"/>
        <end position="20"/>
    </location>
</feature>
<dbReference type="EMBL" id="VITH01000012">
    <property type="protein sequence ID" value="TWA78554.1"/>
    <property type="molecule type" value="Genomic_DNA"/>
</dbReference>
<evidence type="ECO:0000313" key="4">
    <source>
        <dbReference type="Proteomes" id="UP000318529"/>
    </source>
</evidence>
<sequence>MRSFLIGLLLAGALAAPAAAQTSDQTSPAAKPADEVKRIVEQTYNVQVLRVTEAALEDGTAVYKVAAMMPGTAGNAAFMVNTLTVDAATGLALPPFRHHAAGYSLPQGGSYEPNRTSNNPAVARGHTWR</sequence>
<feature type="chain" id="PRO_5021755684" description="PepSY domain-containing protein" evidence="2">
    <location>
        <begin position="21"/>
        <end position="129"/>
    </location>
</feature>
<proteinExistence type="predicted"/>
<comment type="caution">
    <text evidence="3">The sequence shown here is derived from an EMBL/GenBank/DDBJ whole genome shotgun (WGS) entry which is preliminary data.</text>
</comment>
<name>A0A560C143_AZOBR</name>